<dbReference type="Pfam" id="PF12804">
    <property type="entry name" value="NTP_transf_3"/>
    <property type="match status" value="1"/>
</dbReference>
<dbReference type="PANTHER" id="PTHR43777">
    <property type="entry name" value="MOLYBDENUM COFACTOR CYTIDYLYLTRANSFERASE"/>
    <property type="match status" value="1"/>
</dbReference>
<dbReference type="InterPro" id="IPR029044">
    <property type="entry name" value="Nucleotide-diphossugar_trans"/>
</dbReference>
<dbReference type="Proteomes" id="UP000600547">
    <property type="component" value="Unassembled WGS sequence"/>
</dbReference>
<evidence type="ECO:0000313" key="2">
    <source>
        <dbReference type="EMBL" id="GGM52484.1"/>
    </source>
</evidence>
<organism evidence="2 3">
    <name type="scientific">Deinococcus arenae</name>
    <dbReference type="NCBI Taxonomy" id="1452751"/>
    <lineage>
        <taxon>Bacteria</taxon>
        <taxon>Thermotogati</taxon>
        <taxon>Deinococcota</taxon>
        <taxon>Deinococci</taxon>
        <taxon>Deinococcales</taxon>
        <taxon>Deinococcaceae</taxon>
        <taxon>Deinococcus</taxon>
    </lineage>
</organism>
<dbReference type="PANTHER" id="PTHR43777:SF1">
    <property type="entry name" value="MOLYBDENUM COFACTOR CYTIDYLYLTRANSFERASE"/>
    <property type="match status" value="1"/>
</dbReference>
<proteinExistence type="predicted"/>
<protein>
    <recommendedName>
        <fullName evidence="1">MobA-like NTP transferase domain-containing protein</fullName>
    </recommendedName>
</protein>
<dbReference type="Gene3D" id="3.90.550.10">
    <property type="entry name" value="Spore Coat Polysaccharide Biosynthesis Protein SpsA, Chain A"/>
    <property type="match status" value="1"/>
</dbReference>
<dbReference type="SUPFAM" id="SSF53448">
    <property type="entry name" value="Nucleotide-diphospho-sugar transferases"/>
    <property type="match status" value="1"/>
</dbReference>
<keyword evidence="3" id="KW-1185">Reference proteome</keyword>
<feature type="domain" description="MobA-like NTP transferase" evidence="1">
    <location>
        <begin position="53"/>
        <end position="220"/>
    </location>
</feature>
<comment type="caution">
    <text evidence="2">The sequence shown here is derived from an EMBL/GenBank/DDBJ whole genome shotgun (WGS) entry which is preliminary data.</text>
</comment>
<dbReference type="GO" id="GO:0016779">
    <property type="term" value="F:nucleotidyltransferase activity"/>
    <property type="evidence" value="ECO:0007669"/>
    <property type="project" value="UniProtKB-ARBA"/>
</dbReference>
<name>A0A8H9GRX7_9DEIO</name>
<dbReference type="InterPro" id="IPR025877">
    <property type="entry name" value="MobA-like_NTP_Trfase"/>
</dbReference>
<dbReference type="AlphaFoldDB" id="A0A8H9GRX7"/>
<evidence type="ECO:0000313" key="3">
    <source>
        <dbReference type="Proteomes" id="UP000600547"/>
    </source>
</evidence>
<reference evidence="3" key="1">
    <citation type="journal article" date="2019" name="Int. J. Syst. Evol. Microbiol.">
        <title>The Global Catalogue of Microorganisms (GCM) 10K type strain sequencing project: providing services to taxonomists for standard genome sequencing and annotation.</title>
        <authorList>
            <consortium name="The Broad Institute Genomics Platform"/>
            <consortium name="The Broad Institute Genome Sequencing Center for Infectious Disease"/>
            <person name="Wu L."/>
            <person name="Ma J."/>
        </authorList>
    </citation>
    <scope>NUCLEOTIDE SEQUENCE [LARGE SCALE GENOMIC DNA]</scope>
    <source>
        <strain evidence="3">JCM 31047</strain>
    </source>
</reference>
<dbReference type="CDD" id="cd04182">
    <property type="entry name" value="GT_2_like_f"/>
    <property type="match status" value="1"/>
</dbReference>
<evidence type="ECO:0000259" key="1">
    <source>
        <dbReference type="Pfam" id="PF12804"/>
    </source>
</evidence>
<sequence length="260" mass="26268">MGDLHGKLGALARSGAGRGGIDLTPRIVGERGLQKDWPTIQGMPPLPQAPVAGVLLAAGRSARMGRPKQLELLVGQPLVRHAAQALAQGGAAPLLCVVPPGEVGEGVRAALAGLPFTFVVNPDPARGLASSFRVAVDALPAGLAGAHFALADMPLLTGAHHATLLGAFRETGAPVVLAEYADPGAAPVRAPPHLLRADLLRAVAATLDADHGPRDLIRAHAAQAVTLTFAARLLLDVDTPAGLAQAEALLTAAGPVPPTS</sequence>
<accession>A0A8H9GRX7</accession>
<gene>
    <name evidence="2" type="ORF">GCM10008956_30700</name>
</gene>
<dbReference type="EMBL" id="BMQG01000012">
    <property type="protein sequence ID" value="GGM52484.1"/>
    <property type="molecule type" value="Genomic_DNA"/>
</dbReference>